<keyword evidence="1" id="KW-0472">Membrane</keyword>
<feature type="domain" description="DUF218" evidence="2">
    <location>
        <begin position="49"/>
        <end position="186"/>
    </location>
</feature>
<name>A0ABR7KQA1_9SPHI</name>
<dbReference type="InterPro" id="IPR003848">
    <property type="entry name" value="DUF218"/>
</dbReference>
<dbReference type="Proteomes" id="UP000652755">
    <property type="component" value="Unassembled WGS sequence"/>
</dbReference>
<keyword evidence="4" id="KW-1185">Reference proteome</keyword>
<keyword evidence="1" id="KW-1133">Transmembrane helix</keyword>
<dbReference type="PANTHER" id="PTHR30336:SF6">
    <property type="entry name" value="INTEGRAL MEMBRANE PROTEIN"/>
    <property type="match status" value="1"/>
</dbReference>
<dbReference type="EMBL" id="JACRYL010000005">
    <property type="protein sequence ID" value="MBC6110221.1"/>
    <property type="molecule type" value="Genomic_DNA"/>
</dbReference>
<accession>A0ABR7KQA1</accession>
<dbReference type="Pfam" id="PF02698">
    <property type="entry name" value="DUF218"/>
    <property type="match status" value="1"/>
</dbReference>
<feature type="transmembrane region" description="Helical" evidence="1">
    <location>
        <begin position="7"/>
        <end position="29"/>
    </location>
</feature>
<evidence type="ECO:0000259" key="2">
    <source>
        <dbReference type="Pfam" id="PF02698"/>
    </source>
</evidence>
<dbReference type="CDD" id="cd06259">
    <property type="entry name" value="YdcF-like"/>
    <property type="match status" value="1"/>
</dbReference>
<organism evidence="3 4">
    <name type="scientific">Pedobacter fastidiosus</name>
    <dbReference type="NCBI Taxonomy" id="2765361"/>
    <lineage>
        <taxon>Bacteria</taxon>
        <taxon>Pseudomonadati</taxon>
        <taxon>Bacteroidota</taxon>
        <taxon>Sphingobacteriia</taxon>
        <taxon>Sphingobacteriales</taxon>
        <taxon>Sphingobacteriaceae</taxon>
        <taxon>Pedobacter</taxon>
    </lineage>
</organism>
<dbReference type="InterPro" id="IPR051599">
    <property type="entry name" value="Cell_Envelope_Assoc"/>
</dbReference>
<protein>
    <submittedName>
        <fullName evidence="3">YdcF family protein</fullName>
    </submittedName>
</protein>
<sequence length="219" mass="24851">MKKLIRFIKPICILVLLGVVTVVATNFYVKLTTDSLIFSSKNNVPKAKVAIIFGAGINGNKPSKYLKDRLDAGISLYKSHKVDKLLLSGDNGRDEHDELTVMKLYCYENGVDTNKIYIDYAGFDSYSTMYRAKEIFKVDTAILVSQKYHLNRCVYIGNELGIKSYGFSANNGTYLGYKYVSFREYLAITKSVIDVWRKRKPQYLGEPVEVNGPSNYTKE</sequence>
<dbReference type="RefSeq" id="WP_187070696.1">
    <property type="nucleotide sequence ID" value="NZ_JACRYL010000005.1"/>
</dbReference>
<reference evidence="3 4" key="1">
    <citation type="submission" date="2020-08" db="EMBL/GenBank/DDBJ databases">
        <authorList>
            <person name="Sun Q."/>
            <person name="Inoue M."/>
        </authorList>
    </citation>
    <scope>NUCLEOTIDE SEQUENCE [LARGE SCALE GENOMIC DNA]</scope>
    <source>
        <strain evidence="3 4">CCM 8938</strain>
    </source>
</reference>
<evidence type="ECO:0000313" key="3">
    <source>
        <dbReference type="EMBL" id="MBC6110221.1"/>
    </source>
</evidence>
<evidence type="ECO:0000256" key="1">
    <source>
        <dbReference type="SAM" id="Phobius"/>
    </source>
</evidence>
<evidence type="ECO:0000313" key="4">
    <source>
        <dbReference type="Proteomes" id="UP000652755"/>
    </source>
</evidence>
<gene>
    <name evidence="3" type="ORF">H7U22_07275</name>
</gene>
<dbReference type="PANTHER" id="PTHR30336">
    <property type="entry name" value="INNER MEMBRANE PROTEIN, PROBABLE PERMEASE"/>
    <property type="match status" value="1"/>
</dbReference>
<proteinExistence type="predicted"/>
<keyword evidence="1" id="KW-0812">Transmembrane</keyword>
<comment type="caution">
    <text evidence="3">The sequence shown here is derived from an EMBL/GenBank/DDBJ whole genome shotgun (WGS) entry which is preliminary data.</text>
</comment>